<dbReference type="PANTHER" id="PTHR23080">
    <property type="entry name" value="THAP DOMAIN PROTEIN"/>
    <property type="match status" value="1"/>
</dbReference>
<dbReference type="KEGG" id="tva:4754395"/>
<dbReference type="VEuPathDB" id="TrichDB:TVAGG3_0734270"/>
<evidence type="ECO:0000313" key="6">
    <source>
        <dbReference type="Proteomes" id="UP000001542"/>
    </source>
</evidence>
<dbReference type="Proteomes" id="UP000001542">
    <property type="component" value="Unassembled WGS sequence"/>
</dbReference>
<sequence length="449" mass="51680">MNKKKGHSSSSQRAAQSASQRTQAPSTTPVQSHSSHQNTAPAQSISPHQNTTPVQIDPPHQNTTPVPNPEPLQDTDDPIAFFAQREIDYIATFADAPIIPDPPKKQKEPLKIRIEEILHNDDNNTLIKLTNLTCKDFRDLIRLFIPSIELHHYKNTRVSMEARLLITLTWLKHAPGFEELADKFGIKKTHTRQIIIDVIDAIGSKIGREYVKWRSFIKWDDREKSKEYPYMLGALDATVQEIPRSANQEKYYSGKHKICCIKTQCFVSPKGFLLHYSKPIRGKRHDFHLFRKSNTLISKLKAEADKMKAEIDQIPVLLADSGYQGIHQIIPWALIPYKRRKNSELTAEQKTFNKKLSSSRIIVENYFSRLKQYWRVIGGKWPLHVDNDLTFYHKTFGMCAGLTNKLLYRRPLRKGAEKWDFLDLDSMDETTDAYNYTDSASESDSANLY</sequence>
<dbReference type="EMBL" id="DS113750">
    <property type="protein sequence ID" value="EAX96622.1"/>
    <property type="molecule type" value="Genomic_DNA"/>
</dbReference>
<dbReference type="GO" id="GO:0046872">
    <property type="term" value="F:metal ion binding"/>
    <property type="evidence" value="ECO:0007669"/>
    <property type="project" value="UniProtKB-KW"/>
</dbReference>
<dbReference type="OrthoDB" id="6761637at2759"/>
<evidence type="ECO:0000256" key="3">
    <source>
        <dbReference type="SAM" id="MobiDB-lite"/>
    </source>
</evidence>
<feature type="compositionally biased region" description="Low complexity" evidence="3">
    <location>
        <begin position="8"/>
        <end position="28"/>
    </location>
</feature>
<dbReference type="Pfam" id="PF13359">
    <property type="entry name" value="DDE_Tnp_4"/>
    <property type="match status" value="1"/>
</dbReference>
<evidence type="ECO:0000256" key="2">
    <source>
        <dbReference type="ARBA" id="ARBA00022723"/>
    </source>
</evidence>
<dbReference type="InterPro" id="IPR027806">
    <property type="entry name" value="HARBI1_dom"/>
</dbReference>
<evidence type="ECO:0000259" key="4">
    <source>
        <dbReference type="Pfam" id="PF13359"/>
    </source>
</evidence>
<feature type="compositionally biased region" description="Polar residues" evidence="3">
    <location>
        <begin position="29"/>
        <end position="65"/>
    </location>
</feature>
<dbReference type="OMA" id="AINCTEX"/>
<protein>
    <recommendedName>
        <fullName evidence="4">DDE Tnp4 domain-containing protein</fullName>
    </recommendedName>
</protein>
<dbReference type="RefSeq" id="XP_001309552.1">
    <property type="nucleotide sequence ID" value="XM_001309551.1"/>
</dbReference>
<proteinExistence type="predicted"/>
<accession>A2FEP2</accession>
<reference evidence="5" key="1">
    <citation type="submission" date="2006-10" db="EMBL/GenBank/DDBJ databases">
        <authorList>
            <person name="Amadeo P."/>
            <person name="Zhao Q."/>
            <person name="Wortman J."/>
            <person name="Fraser-Liggett C."/>
            <person name="Carlton J."/>
        </authorList>
    </citation>
    <scope>NUCLEOTIDE SEQUENCE</scope>
    <source>
        <strain evidence="5">G3</strain>
    </source>
</reference>
<organism evidence="5 6">
    <name type="scientific">Trichomonas vaginalis (strain ATCC PRA-98 / G3)</name>
    <dbReference type="NCBI Taxonomy" id="412133"/>
    <lineage>
        <taxon>Eukaryota</taxon>
        <taxon>Metamonada</taxon>
        <taxon>Parabasalia</taxon>
        <taxon>Trichomonadida</taxon>
        <taxon>Trichomonadidae</taxon>
        <taxon>Trichomonas</taxon>
    </lineage>
</organism>
<evidence type="ECO:0000256" key="1">
    <source>
        <dbReference type="ARBA" id="ARBA00001968"/>
    </source>
</evidence>
<reference evidence="5" key="2">
    <citation type="journal article" date="2007" name="Science">
        <title>Draft genome sequence of the sexually transmitted pathogen Trichomonas vaginalis.</title>
        <authorList>
            <person name="Carlton J.M."/>
            <person name="Hirt R.P."/>
            <person name="Silva J.C."/>
            <person name="Delcher A.L."/>
            <person name="Schatz M."/>
            <person name="Zhao Q."/>
            <person name="Wortman J.R."/>
            <person name="Bidwell S.L."/>
            <person name="Alsmark U.C.M."/>
            <person name="Besteiro S."/>
            <person name="Sicheritz-Ponten T."/>
            <person name="Noel C.J."/>
            <person name="Dacks J.B."/>
            <person name="Foster P.G."/>
            <person name="Simillion C."/>
            <person name="Van de Peer Y."/>
            <person name="Miranda-Saavedra D."/>
            <person name="Barton G.J."/>
            <person name="Westrop G.D."/>
            <person name="Mueller S."/>
            <person name="Dessi D."/>
            <person name="Fiori P.L."/>
            <person name="Ren Q."/>
            <person name="Paulsen I."/>
            <person name="Zhang H."/>
            <person name="Bastida-Corcuera F.D."/>
            <person name="Simoes-Barbosa A."/>
            <person name="Brown M.T."/>
            <person name="Hayes R.D."/>
            <person name="Mukherjee M."/>
            <person name="Okumura C.Y."/>
            <person name="Schneider R."/>
            <person name="Smith A.J."/>
            <person name="Vanacova S."/>
            <person name="Villalvazo M."/>
            <person name="Haas B.J."/>
            <person name="Pertea M."/>
            <person name="Feldblyum T.V."/>
            <person name="Utterback T.R."/>
            <person name="Shu C.L."/>
            <person name="Osoegawa K."/>
            <person name="de Jong P.J."/>
            <person name="Hrdy I."/>
            <person name="Horvathova L."/>
            <person name="Zubacova Z."/>
            <person name="Dolezal P."/>
            <person name="Malik S.B."/>
            <person name="Logsdon J.M. Jr."/>
            <person name="Henze K."/>
            <person name="Gupta A."/>
            <person name="Wang C.C."/>
            <person name="Dunne R.L."/>
            <person name="Upcroft J.A."/>
            <person name="Upcroft P."/>
            <person name="White O."/>
            <person name="Salzberg S.L."/>
            <person name="Tang P."/>
            <person name="Chiu C.-H."/>
            <person name="Lee Y.-S."/>
            <person name="Embley T.M."/>
            <person name="Coombs G.H."/>
            <person name="Mottram J.C."/>
            <person name="Tachezy J."/>
            <person name="Fraser-Liggett C.M."/>
            <person name="Johnson P.J."/>
        </authorList>
    </citation>
    <scope>NUCLEOTIDE SEQUENCE [LARGE SCALE GENOMIC DNA]</scope>
    <source>
        <strain evidence="5">G3</strain>
    </source>
</reference>
<name>A2FEP2_TRIV3</name>
<keyword evidence="6" id="KW-1185">Reference proteome</keyword>
<comment type="cofactor">
    <cofactor evidence="1">
        <name>a divalent metal cation</name>
        <dbReference type="ChEBI" id="CHEBI:60240"/>
    </cofactor>
</comment>
<evidence type="ECO:0000313" key="5">
    <source>
        <dbReference type="EMBL" id="EAX96622.1"/>
    </source>
</evidence>
<dbReference type="eggNOG" id="ENOG502RYHR">
    <property type="taxonomic scope" value="Eukaryota"/>
</dbReference>
<keyword evidence="2" id="KW-0479">Metal-binding</keyword>
<dbReference type="InParanoid" id="A2FEP2"/>
<dbReference type="STRING" id="5722.A2FEP2"/>
<dbReference type="VEuPathDB" id="TrichDB:TVAG_TEG_DS113750_1_1"/>
<dbReference type="VEuPathDB" id="TrichDB:TVAGG3_1087230"/>
<feature type="region of interest" description="Disordered" evidence="3">
    <location>
        <begin position="1"/>
        <end position="76"/>
    </location>
</feature>
<gene>
    <name evidence="5" type="ORF">TVAG_148970</name>
</gene>
<dbReference type="AlphaFoldDB" id="A2FEP2"/>
<feature type="domain" description="DDE Tnp4" evidence="4">
    <location>
        <begin position="235"/>
        <end position="404"/>
    </location>
</feature>